<keyword evidence="2" id="KW-1185">Reference proteome</keyword>
<dbReference type="Proteomes" id="UP001190700">
    <property type="component" value="Unassembled WGS sequence"/>
</dbReference>
<evidence type="ECO:0000313" key="2">
    <source>
        <dbReference type="Proteomes" id="UP001190700"/>
    </source>
</evidence>
<evidence type="ECO:0000313" key="1">
    <source>
        <dbReference type="EMBL" id="KAK3234615.1"/>
    </source>
</evidence>
<accession>A0AAE0BEL5</accession>
<comment type="caution">
    <text evidence="1">The sequence shown here is derived from an EMBL/GenBank/DDBJ whole genome shotgun (WGS) entry which is preliminary data.</text>
</comment>
<protein>
    <submittedName>
        <fullName evidence="1">Uncharacterized protein</fullName>
    </submittedName>
</protein>
<organism evidence="1 2">
    <name type="scientific">Cymbomonas tetramitiformis</name>
    <dbReference type="NCBI Taxonomy" id="36881"/>
    <lineage>
        <taxon>Eukaryota</taxon>
        <taxon>Viridiplantae</taxon>
        <taxon>Chlorophyta</taxon>
        <taxon>Pyramimonadophyceae</taxon>
        <taxon>Pyramimonadales</taxon>
        <taxon>Pyramimonadaceae</taxon>
        <taxon>Cymbomonas</taxon>
    </lineage>
</organism>
<sequence>MLATQMECAAPVLDILEHADKPACILRIISALYYGRNRRAVDGARCAKEILRNLEPFCDDPVFGGLVLDSAISFCRREQGVGNAEGDEIRSMRELLSVWARRENGLVDLYKNVFAMHGEHGTHNALMCADLFALSLSEDLESLYVQSNRSFHYFPFTLTCRLGVCLEEWTQFLNDAYAHNLLFLEVPDVRLRLFVIPVCHDRTEPSPGAFPLCATYITIAVSGSTFGHEDSVAHVQSLMYAGGDKGKTKDMSKAVGKIVAALYLRFRQAGYTVSSKGVHDAVLTYHQPFVYKGNCDPSVWDNSDLFCEHVARLMLLFKNRADVNKTRSDVLAICTKSDIVSTFAKSMLRDSDQGSLHKYFESVAAESNGERSLWRLVERSKDGDFRIRGNATFRAKVAQRRWRSATSESTPCKRRHPVDQEQADEARAYLSHVGDGFDNTSCLLYHSSKFVRVNDIVDGISKQFLSERRMLERGVGYVEARGAGAHRLPIDGSSKTQMKYWLVCSVHRCNESYRGKPLLCRTYGVVCIPKDNTLRECDGRMRCIMRVLCGVVGTSYHLKSLNLDTNGTALSWWSRTSSERKQDAYPLFFESNSMPVLWRESTRLNCLWFPKVACWRTVPVRPVYKDSTLTMIYNSLSASAAELGTRQFGRAIAREESGSWSVTYMLGNDTSALPSGVKSQIDTVWSLFVKTYMSNQKLDGTKITSQDIGFPELGFGTAATVCALELLEHLDDALCRYCVQETFGVNLKILKNGVDVSSDEFANAVGSNFTLLEDCDRLTIRLSGTPYGYHTVEEHPQFVHISLFHAVRMTILRMVSLEEGESMPYLDVGDETTRYEQFQSLIREDAGDVRNNLHVKLALCDDFRRDGIARSCLRNNDAHMKKRTFAESAWIYARFYINPCILLCEEDAVVGFDRQTIHATSGACGEIPLVCDGTSSAEASLRWYWKGPQERCASLPVVEIISSTPTLRAVDLFIDGVNVKASACKDMDLVACDKVSAHVCMSPGAPDEAAGSFCVYGSVTPAMRWSIVSVTEGSVLRVVTSRMSVQIILKMVFTDNTDAMAPTKQKADRKQPPMQ</sequence>
<gene>
    <name evidence="1" type="ORF">CYMTET_55165</name>
</gene>
<reference evidence="1 2" key="1">
    <citation type="journal article" date="2015" name="Genome Biol. Evol.">
        <title>Comparative Genomics of a Bacterivorous Green Alga Reveals Evolutionary Causalities and Consequences of Phago-Mixotrophic Mode of Nutrition.</title>
        <authorList>
            <person name="Burns J.A."/>
            <person name="Paasch A."/>
            <person name="Narechania A."/>
            <person name="Kim E."/>
        </authorList>
    </citation>
    <scope>NUCLEOTIDE SEQUENCE [LARGE SCALE GENOMIC DNA]</scope>
    <source>
        <strain evidence="1 2">PLY_AMNH</strain>
    </source>
</reference>
<dbReference type="EMBL" id="LGRX02035483">
    <property type="protein sequence ID" value="KAK3234615.1"/>
    <property type="molecule type" value="Genomic_DNA"/>
</dbReference>
<proteinExistence type="predicted"/>
<name>A0AAE0BEL5_9CHLO</name>
<dbReference type="AlphaFoldDB" id="A0AAE0BEL5"/>